<organism evidence="1 2">
    <name type="scientific">Colletotrichum higginsianum (strain IMI 349063)</name>
    <name type="common">Crucifer anthracnose fungus</name>
    <dbReference type="NCBI Taxonomy" id="759273"/>
    <lineage>
        <taxon>Eukaryota</taxon>
        <taxon>Fungi</taxon>
        <taxon>Dikarya</taxon>
        <taxon>Ascomycota</taxon>
        <taxon>Pezizomycotina</taxon>
        <taxon>Sordariomycetes</taxon>
        <taxon>Hypocreomycetidae</taxon>
        <taxon>Glomerellales</taxon>
        <taxon>Glomerellaceae</taxon>
        <taxon>Colletotrichum</taxon>
        <taxon>Colletotrichum destructivum species complex</taxon>
    </lineage>
</organism>
<evidence type="ECO:0000313" key="2">
    <source>
        <dbReference type="Proteomes" id="UP000092177"/>
    </source>
</evidence>
<name>A0A1B7XUF2_COLHI</name>
<accession>A0A1B7XUF2</accession>
<evidence type="ECO:0008006" key="3">
    <source>
        <dbReference type="Google" id="ProtNLM"/>
    </source>
</evidence>
<keyword evidence="2" id="KW-1185">Reference proteome</keyword>
<gene>
    <name evidence="1" type="ORF">CH63R_12510</name>
</gene>
<dbReference type="Proteomes" id="UP000092177">
    <property type="component" value="Chromosome 9"/>
</dbReference>
<dbReference type="AlphaFoldDB" id="A0A1B7XUF2"/>
<comment type="caution">
    <text evidence="1">The sequence shown here is derived from an EMBL/GenBank/DDBJ whole genome shotgun (WGS) entry which is preliminary data.</text>
</comment>
<sequence>MLDANRIVVKPEVSGRKHLRCCKHKRTRFLCVFCPAAETTSLALRAIKSPAKPCLSSFRVPSSSAFPTFASSLLVSKPTESNTMGAEVLQPAFPPAVVGPKLKEPTRPTNRLPQTLIDEARRVERTHFDPNKHLAIADPEKIYTMQEIGLGGQGISPVAASSPFAIFTPEAVAQMRAEIFSEPVLQSCQYASDFAKNMIRGYGPRLCPFIFDAWNCDRVLEAVSRVAGLELVPAIEFEVGHINISINETTTELGAVETNATYLEEDQSAFAWHRDSCAFVCVTMLSDCVGMVGGETAMRTGTGGIMKVRGPAMGTGVVMQGRYIEHQAMKAKGGRERISMVTSFRPKSPLVRDETVLTGARPISTRSSLYYQWSQYRLEVLEERLRDGSKRFRDRDRSGKPFDVAAAKEFLNLQKQFLEATILELE</sequence>
<dbReference type="PANTHER" id="PTHR41677">
    <property type="entry name" value="YALI0B19030P"/>
    <property type="match status" value="1"/>
</dbReference>
<dbReference type="GeneID" id="28871591"/>
<reference evidence="2" key="1">
    <citation type="journal article" date="2017" name="BMC Genomics">
        <title>Gapless genome assembly of Colletotrichum higginsianum reveals chromosome structure and association of transposable elements with secondary metabolite gene clusters.</title>
        <authorList>
            <person name="Dallery J.-F."/>
            <person name="Lapalu N."/>
            <person name="Zampounis A."/>
            <person name="Pigne S."/>
            <person name="Luyten I."/>
            <person name="Amselem J."/>
            <person name="Wittenberg A.H.J."/>
            <person name="Zhou S."/>
            <person name="de Queiroz M.V."/>
            <person name="Robin G.P."/>
            <person name="Auger A."/>
            <person name="Hainaut M."/>
            <person name="Henrissat B."/>
            <person name="Kim K.-T."/>
            <person name="Lee Y.-H."/>
            <person name="Lespinet O."/>
            <person name="Schwartz D.C."/>
            <person name="Thon M.R."/>
            <person name="O'Connell R.J."/>
        </authorList>
    </citation>
    <scope>NUCLEOTIDE SEQUENCE [LARGE SCALE GENOMIC DNA]</scope>
    <source>
        <strain evidence="2">IMI 349063</strain>
    </source>
</reference>
<evidence type="ECO:0000313" key="1">
    <source>
        <dbReference type="EMBL" id="OBR03383.1"/>
    </source>
</evidence>
<dbReference type="KEGG" id="chig:CH63R_12510"/>
<protein>
    <recommendedName>
        <fullName evidence="3">Fe2OG dioxygenase domain-containing protein</fullName>
    </recommendedName>
</protein>
<dbReference type="RefSeq" id="XP_018151901.1">
    <property type="nucleotide sequence ID" value="XM_018307484.1"/>
</dbReference>
<dbReference type="VEuPathDB" id="FungiDB:CH63R_12510"/>
<dbReference type="PANTHER" id="PTHR41677:SF1">
    <property type="entry name" value="FE2OG DIOXYGENASE DOMAIN-CONTAINING PROTEIN"/>
    <property type="match status" value="1"/>
</dbReference>
<dbReference type="EMBL" id="LTAN01000009">
    <property type="protein sequence ID" value="OBR03383.1"/>
    <property type="molecule type" value="Genomic_DNA"/>
</dbReference>
<proteinExistence type="predicted"/>
<dbReference type="OrthoDB" id="10256055at2759"/>